<keyword evidence="4" id="KW-1185">Reference proteome</keyword>
<feature type="domain" description="Methyltransferase FkbM" evidence="2">
    <location>
        <begin position="205"/>
        <end position="364"/>
    </location>
</feature>
<keyword evidence="1" id="KW-0472">Membrane</keyword>
<dbReference type="GO" id="GO:0031902">
    <property type="term" value="C:late endosome membrane"/>
    <property type="evidence" value="ECO:0007669"/>
    <property type="project" value="TreeGrafter"/>
</dbReference>
<dbReference type="Pfam" id="PF05050">
    <property type="entry name" value="Methyltransf_21"/>
    <property type="match status" value="1"/>
</dbReference>
<evidence type="ECO:0000313" key="4">
    <source>
        <dbReference type="Proteomes" id="UP000198287"/>
    </source>
</evidence>
<evidence type="ECO:0000313" key="3">
    <source>
        <dbReference type="EMBL" id="OXA38146.1"/>
    </source>
</evidence>
<gene>
    <name evidence="3" type="ORF">Fcan01_27100</name>
</gene>
<dbReference type="GO" id="GO:0016197">
    <property type="term" value="P:endosomal transport"/>
    <property type="evidence" value="ECO:0007669"/>
    <property type="project" value="TreeGrafter"/>
</dbReference>
<dbReference type="Gene3D" id="3.40.50.150">
    <property type="entry name" value="Vaccinia Virus protein VP39"/>
    <property type="match status" value="1"/>
</dbReference>
<proteinExistence type="predicted"/>
<dbReference type="GO" id="GO:0005789">
    <property type="term" value="C:endoplasmic reticulum membrane"/>
    <property type="evidence" value="ECO:0007669"/>
    <property type="project" value="TreeGrafter"/>
</dbReference>
<dbReference type="PANTHER" id="PTHR34009">
    <property type="entry name" value="PROTEIN STAR"/>
    <property type="match status" value="1"/>
</dbReference>
<dbReference type="EMBL" id="LNIX01000048">
    <property type="protein sequence ID" value="OXA38146.1"/>
    <property type="molecule type" value="Genomic_DNA"/>
</dbReference>
<keyword evidence="1" id="KW-1133">Transmembrane helix</keyword>
<dbReference type="SUPFAM" id="SSF53335">
    <property type="entry name" value="S-adenosyl-L-methionine-dependent methyltransferases"/>
    <property type="match status" value="1"/>
</dbReference>
<keyword evidence="1" id="KW-0812">Transmembrane</keyword>
<dbReference type="GO" id="GO:0005794">
    <property type="term" value="C:Golgi apparatus"/>
    <property type="evidence" value="ECO:0007669"/>
    <property type="project" value="TreeGrafter"/>
</dbReference>
<dbReference type="InterPro" id="IPR029063">
    <property type="entry name" value="SAM-dependent_MTases_sf"/>
</dbReference>
<feature type="transmembrane region" description="Helical" evidence="1">
    <location>
        <begin position="85"/>
        <end position="103"/>
    </location>
</feature>
<name>A0A226D1H8_FOLCA</name>
<dbReference type="Proteomes" id="UP000198287">
    <property type="component" value="Unassembled WGS sequence"/>
</dbReference>
<dbReference type="OrthoDB" id="6357215at2759"/>
<protein>
    <submittedName>
        <fullName evidence="3">Protein Star</fullName>
    </submittedName>
</protein>
<comment type="caution">
    <text evidence="3">The sequence shown here is derived from an EMBL/GenBank/DDBJ whole genome shotgun (WGS) entry which is preliminary data.</text>
</comment>
<dbReference type="GO" id="GO:0005886">
    <property type="term" value="C:plasma membrane"/>
    <property type="evidence" value="ECO:0007669"/>
    <property type="project" value="TreeGrafter"/>
</dbReference>
<dbReference type="GO" id="GO:0006888">
    <property type="term" value="P:endoplasmic reticulum to Golgi vesicle-mediated transport"/>
    <property type="evidence" value="ECO:0007669"/>
    <property type="project" value="TreeGrafter"/>
</dbReference>
<evidence type="ECO:0000259" key="2">
    <source>
        <dbReference type="Pfam" id="PF05050"/>
    </source>
</evidence>
<organism evidence="3 4">
    <name type="scientific">Folsomia candida</name>
    <name type="common">Springtail</name>
    <dbReference type="NCBI Taxonomy" id="158441"/>
    <lineage>
        <taxon>Eukaryota</taxon>
        <taxon>Metazoa</taxon>
        <taxon>Ecdysozoa</taxon>
        <taxon>Arthropoda</taxon>
        <taxon>Hexapoda</taxon>
        <taxon>Collembola</taxon>
        <taxon>Entomobryomorpha</taxon>
        <taxon>Isotomoidea</taxon>
        <taxon>Isotomidae</taxon>
        <taxon>Proisotominae</taxon>
        <taxon>Folsomia</taxon>
    </lineage>
</organism>
<accession>A0A226D1H8</accession>
<dbReference type="InterPro" id="IPR053202">
    <property type="entry name" value="EGF_Rcpt_Signaling_Reg"/>
</dbReference>
<dbReference type="AlphaFoldDB" id="A0A226D1H8"/>
<reference evidence="3 4" key="1">
    <citation type="submission" date="2015-12" db="EMBL/GenBank/DDBJ databases">
        <title>The genome of Folsomia candida.</title>
        <authorList>
            <person name="Faddeeva A."/>
            <person name="Derks M.F."/>
            <person name="Anvar Y."/>
            <person name="Smit S."/>
            <person name="Van Straalen N."/>
            <person name="Roelofs D."/>
        </authorList>
    </citation>
    <scope>NUCLEOTIDE SEQUENCE [LARGE SCALE GENOMIC DNA]</scope>
    <source>
        <strain evidence="3 4">VU population</strain>
        <tissue evidence="3">Whole body</tissue>
    </source>
</reference>
<sequence length="409" mass="47576">MERKVSRSRLAGSHRLAGSADELYSRNYSPRFSPVNLFTTLFFLSSPHPLVSLVVMIILPSPKFKYAGTLRPKKALLRRFCHRRWFLTLLACLPFVGLLRWGIRAFNSTEVVARIRYDSRGIESIISESPDTPEWKNGSWESLTQTSPKLQAYIVRKYIIQPSPFGGNGVDWTPLHLTVRYKQQEVVRFVLNLFFRKNYGTFIEAGANDGEYFSNTMLLERWFNWSGVLIEGDPRPLKRLVERNRAAYIAKCCLSTSIRPKKITFLRHTRDEGLSFIRGKRHFIGREEDYHAFESQCFPLYAILSALNLTTVDYFSLDIEGAELDVLKTIPWENVLIKVLSIEVHATYVTPVKNYMTGEAGYKYITFIQNGYSHDQIYAHKSIMHELDKRVVDGKRLTFWGYVWLWMWP</sequence>
<feature type="transmembrane region" description="Helical" evidence="1">
    <location>
        <begin position="37"/>
        <end position="64"/>
    </location>
</feature>
<evidence type="ECO:0000256" key="1">
    <source>
        <dbReference type="SAM" id="Phobius"/>
    </source>
</evidence>
<dbReference type="PANTHER" id="PTHR34009:SF2">
    <property type="entry name" value="PROTEIN STAR"/>
    <property type="match status" value="1"/>
</dbReference>
<dbReference type="InterPro" id="IPR006342">
    <property type="entry name" value="FkbM_mtfrase"/>
</dbReference>